<evidence type="ECO:0000313" key="1">
    <source>
        <dbReference type="Proteomes" id="UP000189703"/>
    </source>
</evidence>
<proteinExistence type="predicted"/>
<reference evidence="2" key="1">
    <citation type="submission" date="2025-08" db="UniProtKB">
        <authorList>
            <consortium name="RefSeq"/>
        </authorList>
    </citation>
    <scope>IDENTIFICATION</scope>
</reference>
<dbReference type="InterPro" id="IPR039301">
    <property type="entry name" value="Sip5/DA2"/>
</dbReference>
<protein>
    <submittedName>
        <fullName evidence="2">Uncharacterized protein LOC104612343</fullName>
    </submittedName>
</protein>
<evidence type="ECO:0000313" key="2">
    <source>
        <dbReference type="RefSeq" id="XP_010278034.1"/>
    </source>
</evidence>
<dbReference type="GeneID" id="104612343"/>
<dbReference type="SUPFAM" id="SSF57850">
    <property type="entry name" value="RING/U-box"/>
    <property type="match status" value="1"/>
</dbReference>
<dbReference type="PROSITE" id="PS50089">
    <property type="entry name" value="ZF_RING_2"/>
    <property type="match status" value="1"/>
</dbReference>
<dbReference type="KEGG" id="nnu:104612343"/>
<dbReference type="InterPro" id="IPR001841">
    <property type="entry name" value="Znf_RING"/>
</dbReference>
<dbReference type="Proteomes" id="UP000189703">
    <property type="component" value="Unplaced"/>
</dbReference>
<dbReference type="STRING" id="4432.A0A1U8BM03"/>
<dbReference type="PANTHER" id="PTHR31315">
    <property type="entry name" value="PROTEIN SIP5"/>
    <property type="match status" value="1"/>
</dbReference>
<organism evidence="1 2">
    <name type="scientific">Nelumbo nucifera</name>
    <name type="common">Sacred lotus</name>
    <dbReference type="NCBI Taxonomy" id="4432"/>
    <lineage>
        <taxon>Eukaryota</taxon>
        <taxon>Viridiplantae</taxon>
        <taxon>Streptophyta</taxon>
        <taxon>Embryophyta</taxon>
        <taxon>Tracheophyta</taxon>
        <taxon>Spermatophyta</taxon>
        <taxon>Magnoliopsida</taxon>
        <taxon>Proteales</taxon>
        <taxon>Nelumbonaceae</taxon>
        <taxon>Nelumbo</taxon>
    </lineage>
</organism>
<gene>
    <name evidence="2" type="primary">LOC104612343</name>
</gene>
<sequence length="467" mass="50717">MGNRICRKSTVEERFTRPQRLVRNPSNVDYKKLRKLILSQKLAPCFDGVEDSNNNPDLEECPICFFYYPSLNRSRCCMKGICTECFLQMRPYNAMSSAQCPFCKTPSYAVEYRGARTQEEKGLEQAEEQRVIEAKIRMQLRESQNTERLILGNQNSSLEVQPSAIGSRQLCNVASADIDLQCFGGLQDINNTGLSFVGGGIQVVGSPGNAWSGRYDEFDIDLEEIMMMEAIWQSIQDSRLLGGTANQSSGSIGTVGEFYISNQSESSLAVVGQTGVPTSDSVTSAVAVAIASLAEDNTFHSEGPQSIRDNSEVNQGENQNAVVGNQSCMLGTTCCGADSPVNSDKEAEFDDTESENCCLVNRCSMTEDDSQGSISAYPLNVSQCSSEGFISDEDPTAEEANDVESSCLSSLHTISDSSCESTSTSNIGGSPSYLSHSGPTTIERQLRPFSNFCSLSSHTFTLSSDTS</sequence>
<dbReference type="OrthoDB" id="21471at2759"/>
<dbReference type="AlphaFoldDB" id="A0A1U8BM03"/>
<dbReference type="RefSeq" id="XP_010278034.1">
    <property type="nucleotide sequence ID" value="XM_010279732.2"/>
</dbReference>
<dbReference type="PANTHER" id="PTHR31315:SF1">
    <property type="entry name" value="PROTEIN SIP5"/>
    <property type="match status" value="1"/>
</dbReference>
<name>A0A1U8BM03_NELNU</name>
<dbReference type="eggNOG" id="KOG2789">
    <property type="taxonomic scope" value="Eukaryota"/>
</dbReference>
<dbReference type="OMA" id="IASHKCA"/>
<accession>A0A1U8BM03</accession>
<keyword evidence="1" id="KW-1185">Reference proteome</keyword>